<gene>
    <name evidence="11" type="ORF">LUZ62_087544</name>
</gene>
<dbReference type="FunFam" id="2.30.180.10:FF:000012">
    <property type="entry name" value="Fasciclin-like arabinogalactan protein 7"/>
    <property type="match status" value="1"/>
</dbReference>
<evidence type="ECO:0000256" key="9">
    <source>
        <dbReference type="SAM" id="SignalP"/>
    </source>
</evidence>
<evidence type="ECO:0000256" key="5">
    <source>
        <dbReference type="ARBA" id="ARBA00022729"/>
    </source>
</evidence>
<dbReference type="GO" id="GO:0009834">
    <property type="term" value="P:plant-type secondary cell wall biogenesis"/>
    <property type="evidence" value="ECO:0007669"/>
    <property type="project" value="TreeGrafter"/>
</dbReference>
<keyword evidence="6" id="KW-0472">Membrane</keyword>
<keyword evidence="4" id="KW-0449">Lipoprotein</keyword>
<reference evidence="11" key="1">
    <citation type="submission" date="2022-08" db="EMBL/GenBank/DDBJ databases">
        <authorList>
            <person name="Marques A."/>
        </authorList>
    </citation>
    <scope>NUCLEOTIDE SEQUENCE</scope>
    <source>
        <strain evidence="11">RhyPub2mFocal</strain>
        <tissue evidence="11">Leaves</tissue>
    </source>
</reference>
<dbReference type="PANTHER" id="PTHR32077:SF3">
    <property type="entry name" value="FASCICLIN-LIKE ARABINOGALACTAN PROTEIN 7"/>
    <property type="match status" value="1"/>
</dbReference>
<evidence type="ECO:0000256" key="1">
    <source>
        <dbReference type="ARBA" id="ARBA00004609"/>
    </source>
</evidence>
<dbReference type="InterPro" id="IPR045003">
    <property type="entry name" value="FLA_A"/>
</dbReference>
<dbReference type="SUPFAM" id="SSF82153">
    <property type="entry name" value="FAS1 domain"/>
    <property type="match status" value="1"/>
</dbReference>
<proteinExistence type="inferred from homology"/>
<keyword evidence="12" id="KW-1185">Reference proteome</keyword>
<feature type="domain" description="FAS1" evidence="10">
    <location>
        <begin position="58"/>
        <end position="201"/>
    </location>
</feature>
<keyword evidence="3" id="KW-1003">Cell membrane</keyword>
<keyword evidence="5 9" id="KW-0732">Signal</keyword>
<dbReference type="SMART" id="SM00554">
    <property type="entry name" value="FAS1"/>
    <property type="match status" value="1"/>
</dbReference>
<evidence type="ECO:0000256" key="4">
    <source>
        <dbReference type="ARBA" id="ARBA00022622"/>
    </source>
</evidence>
<evidence type="ECO:0000256" key="6">
    <source>
        <dbReference type="ARBA" id="ARBA00023136"/>
    </source>
</evidence>
<protein>
    <submittedName>
        <fullName evidence="11">Fasciclin-like arabinogalactan family protein</fullName>
    </submittedName>
</protein>
<dbReference type="Proteomes" id="UP001140206">
    <property type="component" value="Chromosome 5"/>
</dbReference>
<evidence type="ECO:0000313" key="11">
    <source>
        <dbReference type="EMBL" id="KAJ4753139.1"/>
    </source>
</evidence>
<feature type="compositionally biased region" description="Low complexity" evidence="8">
    <location>
        <begin position="224"/>
        <end position="250"/>
    </location>
</feature>
<name>A0AAV8CCE3_9POAL</name>
<dbReference type="Gene3D" id="2.30.180.10">
    <property type="entry name" value="FAS1 domain"/>
    <property type="match status" value="1"/>
</dbReference>
<evidence type="ECO:0000256" key="2">
    <source>
        <dbReference type="ARBA" id="ARBA00007843"/>
    </source>
</evidence>
<dbReference type="GO" id="GO:0005886">
    <property type="term" value="C:plasma membrane"/>
    <property type="evidence" value="ECO:0007669"/>
    <property type="project" value="UniProtKB-SubCell"/>
</dbReference>
<evidence type="ECO:0000256" key="8">
    <source>
        <dbReference type="SAM" id="MobiDB-lite"/>
    </source>
</evidence>
<dbReference type="EMBL" id="JAMFTS010000005">
    <property type="protein sequence ID" value="KAJ4753139.1"/>
    <property type="molecule type" value="Genomic_DNA"/>
</dbReference>
<evidence type="ECO:0000259" key="10">
    <source>
        <dbReference type="PROSITE" id="PS50213"/>
    </source>
</evidence>
<feature type="region of interest" description="Disordered" evidence="8">
    <location>
        <begin position="218"/>
        <end position="250"/>
    </location>
</feature>
<keyword evidence="4" id="KW-0325">Glycoprotein</keyword>
<dbReference type="PANTHER" id="PTHR32077">
    <property type="entry name" value="FASCICLIN-LIKE ARABINOGALACTAN PROTEIN"/>
    <property type="match status" value="1"/>
</dbReference>
<dbReference type="InterPro" id="IPR000782">
    <property type="entry name" value="FAS1_domain"/>
</dbReference>
<comment type="subcellular location">
    <subcellularLocation>
        <location evidence="1">Cell membrane</location>
        <topology evidence="1">Lipid-anchor</topology>
        <topology evidence="1">GPI-anchor</topology>
    </subcellularLocation>
</comment>
<feature type="signal peptide" evidence="9">
    <location>
        <begin position="1"/>
        <end position="27"/>
    </location>
</feature>
<organism evidence="11 12">
    <name type="scientific">Rhynchospora pubera</name>
    <dbReference type="NCBI Taxonomy" id="906938"/>
    <lineage>
        <taxon>Eukaryota</taxon>
        <taxon>Viridiplantae</taxon>
        <taxon>Streptophyta</taxon>
        <taxon>Embryophyta</taxon>
        <taxon>Tracheophyta</taxon>
        <taxon>Spermatophyta</taxon>
        <taxon>Magnoliopsida</taxon>
        <taxon>Liliopsida</taxon>
        <taxon>Poales</taxon>
        <taxon>Cyperaceae</taxon>
        <taxon>Cyperoideae</taxon>
        <taxon>Rhynchosporeae</taxon>
        <taxon>Rhynchospora</taxon>
    </lineage>
</organism>
<comment type="caution">
    <text evidence="11">The sequence shown here is derived from an EMBL/GenBank/DDBJ whole genome shotgun (WGS) entry which is preliminary data.</text>
</comment>
<feature type="chain" id="PRO_5043597115" evidence="9">
    <location>
        <begin position="28"/>
        <end position="274"/>
    </location>
</feature>
<comment type="function">
    <text evidence="7">May be a cell surface adhesion protein.</text>
</comment>
<dbReference type="Pfam" id="PF02469">
    <property type="entry name" value="Fasciclin"/>
    <property type="match status" value="1"/>
</dbReference>
<comment type="similarity">
    <text evidence="2">Belongs to the fasciclin-like AGP family.</text>
</comment>
<evidence type="ECO:0000256" key="3">
    <source>
        <dbReference type="ARBA" id="ARBA00022475"/>
    </source>
</evidence>
<dbReference type="PROSITE" id="PS50213">
    <property type="entry name" value="FAS1"/>
    <property type="match status" value="1"/>
</dbReference>
<sequence>MMDINKIILFSTINVLLFLTIPSLLSAQSPPAPLSLSPSPSPLGSPTPSPAPSPALHHVNLSDLFTHAGPYHTFLAYLIQTNVIEIFQSQANDTKSGGLTVFAPSDSAFSALKKSTLSNLTNDQLKTLLLYHAFPHYYSLSDFKNLSTQNPVTTYAGGSYTLNLTYDMGVIHVISGWFNAKEISSVYATAPVAIYEIDMVLIPKEMFSVEPVLAPVPSPPPEATPADAPSSSVNGTSPPSSKSDSTTPNSSNGIRVGILECLVLVLAGSLYNVL</sequence>
<evidence type="ECO:0000313" key="12">
    <source>
        <dbReference type="Proteomes" id="UP001140206"/>
    </source>
</evidence>
<keyword evidence="4" id="KW-0336">GPI-anchor</keyword>
<dbReference type="AlphaFoldDB" id="A0AAV8CCE3"/>
<dbReference type="GO" id="GO:0098552">
    <property type="term" value="C:side of membrane"/>
    <property type="evidence" value="ECO:0007669"/>
    <property type="project" value="UniProtKB-KW"/>
</dbReference>
<dbReference type="InterPro" id="IPR036378">
    <property type="entry name" value="FAS1_dom_sf"/>
</dbReference>
<accession>A0AAV8CCE3</accession>
<evidence type="ECO:0000256" key="7">
    <source>
        <dbReference type="ARBA" id="ARBA00024686"/>
    </source>
</evidence>